<dbReference type="GO" id="GO:0042790">
    <property type="term" value="P:nucleolar large rRNA transcription by RNA polymerase I"/>
    <property type="evidence" value="ECO:0007669"/>
    <property type="project" value="TreeGrafter"/>
</dbReference>
<dbReference type="Pfam" id="PF20645">
    <property type="entry name" value="Rrn7_cyclin_C"/>
    <property type="match status" value="1"/>
</dbReference>
<dbReference type="Pfam" id="PF20644">
    <property type="entry name" value="Rrn7_cyclin_N"/>
    <property type="match status" value="1"/>
</dbReference>
<feature type="compositionally biased region" description="Low complexity" evidence="10">
    <location>
        <begin position="133"/>
        <end position="146"/>
    </location>
</feature>
<dbReference type="InterPro" id="IPR033599">
    <property type="entry name" value="TAF1B/Rrn7"/>
</dbReference>
<evidence type="ECO:0008006" key="15">
    <source>
        <dbReference type="Google" id="ProtNLM"/>
    </source>
</evidence>
<evidence type="ECO:0000259" key="11">
    <source>
        <dbReference type="Pfam" id="PF20644"/>
    </source>
</evidence>
<comment type="similarity">
    <text evidence="2">Belongs to the RRN7/TAF1B family.</text>
</comment>
<keyword evidence="3" id="KW-0479">Metal-binding</keyword>
<keyword evidence="14" id="KW-1185">Reference proteome</keyword>
<gene>
    <name evidence="13" type="primary">taf1b</name>
</gene>
<evidence type="ECO:0000256" key="6">
    <source>
        <dbReference type="ARBA" id="ARBA00023015"/>
    </source>
</evidence>
<evidence type="ECO:0000313" key="14">
    <source>
        <dbReference type="Proteomes" id="UP000472267"/>
    </source>
</evidence>
<evidence type="ECO:0000256" key="8">
    <source>
        <dbReference type="ARBA" id="ARBA00023163"/>
    </source>
</evidence>
<comment type="subcellular location">
    <subcellularLocation>
        <location evidence="1">Nucleus</location>
        <location evidence="1">Nucleolus</location>
    </subcellularLocation>
</comment>
<sequence>MDAQDTESFRESCPQCSQVHWGVSGDGRFYCRSCYTEVERSREVEEVVKDQSSGRVTRINKGPRTKRDDGGLAWRVCEAFQFILKNQADALLQLGVSPGFKDLVLCRMWRIYLQRSRQAYTLSPGAARQGGPVSDSDSAVDSSVWSGGFSESNPRSDADSQPESGCDWSGSADAASYLKTRRSGGRMTMRRTLALVHLALVWSRQALTLSDLLRLVQDGLVPYLKAYELLPDQMRLRGLDLLLFRVESVPPYAPVHQDAQDLVRFLQLPAFPPISTETPLHPAPLSRRLLLDANLPDRLHPWVLRLTEAAGLAGPEPHTLDPVLVPRPVLPRYELQAAALVLLVLKTLFGLDDRTEWDLSSRDLGDSGESRSRLQTGPVPQPEAGSSPSSTEDTFHLRRWFRLLQTALSRRRRDAARDAARTQWKSNKMVFRRRRDRHWAVKKRRTAEQVQACFERLSSCPAGVQTVAPSSFRFCWGDGDGADGPSMHHMKLDRVLTLKNGVPVPSNTVYWHPALRPCTDRLCRADHFLPELEAELPQSFSWTLQLFSVLLGVEPAAVLQEVLSVERRLLSGRTPGTGTGTGTLRRGQSSTRVQSSTAKPHGGF</sequence>
<keyword evidence="8" id="KW-0804">Transcription</keyword>
<dbReference type="RefSeq" id="XP_029943232.1">
    <property type="nucleotide sequence ID" value="XM_030087372.1"/>
</dbReference>
<evidence type="ECO:0000256" key="9">
    <source>
        <dbReference type="ARBA" id="ARBA00023242"/>
    </source>
</evidence>
<accession>A0A672IWE8</accession>
<dbReference type="GeneID" id="115385391"/>
<keyword evidence="5" id="KW-0862">Zinc</keyword>
<reference evidence="13" key="1">
    <citation type="submission" date="2025-08" db="UniProtKB">
        <authorList>
            <consortium name="Ensembl"/>
        </authorList>
    </citation>
    <scope>IDENTIFICATION</scope>
</reference>
<dbReference type="InParanoid" id="A0A672IWE8"/>
<evidence type="ECO:0000256" key="4">
    <source>
        <dbReference type="ARBA" id="ARBA00022771"/>
    </source>
</evidence>
<keyword evidence="9" id="KW-0539">Nucleus</keyword>
<feature type="domain" description="Rrn7/TAF1B N-terminal cyclin" evidence="11">
    <location>
        <begin position="80"/>
        <end position="231"/>
    </location>
</feature>
<organism evidence="13 14">
    <name type="scientific">Salarias fasciatus</name>
    <name type="common">Jewelled blenny</name>
    <name type="synonym">Blennius fasciatus</name>
    <dbReference type="NCBI Taxonomy" id="181472"/>
    <lineage>
        <taxon>Eukaryota</taxon>
        <taxon>Metazoa</taxon>
        <taxon>Chordata</taxon>
        <taxon>Craniata</taxon>
        <taxon>Vertebrata</taxon>
        <taxon>Euteleostomi</taxon>
        <taxon>Actinopterygii</taxon>
        <taxon>Neopterygii</taxon>
        <taxon>Teleostei</taxon>
        <taxon>Neoteleostei</taxon>
        <taxon>Acanthomorphata</taxon>
        <taxon>Ovalentaria</taxon>
        <taxon>Blenniimorphae</taxon>
        <taxon>Blenniiformes</taxon>
        <taxon>Blennioidei</taxon>
        <taxon>Blenniidae</taxon>
        <taxon>Salariinae</taxon>
        <taxon>Salarias</taxon>
    </lineage>
</organism>
<evidence type="ECO:0000256" key="2">
    <source>
        <dbReference type="ARBA" id="ARBA00006899"/>
    </source>
</evidence>
<evidence type="ECO:0000256" key="10">
    <source>
        <dbReference type="SAM" id="MobiDB-lite"/>
    </source>
</evidence>
<reference evidence="13" key="2">
    <citation type="submission" date="2025-09" db="UniProtKB">
        <authorList>
            <consortium name="Ensembl"/>
        </authorList>
    </citation>
    <scope>IDENTIFICATION</scope>
</reference>
<evidence type="ECO:0000313" key="13">
    <source>
        <dbReference type="Ensembl" id="ENSSFAP00005045429.1"/>
    </source>
</evidence>
<evidence type="ECO:0000259" key="12">
    <source>
        <dbReference type="Pfam" id="PF20645"/>
    </source>
</evidence>
<dbReference type="GO" id="GO:0001164">
    <property type="term" value="F:RNA polymerase I core promoter sequence-specific DNA binding"/>
    <property type="evidence" value="ECO:0007669"/>
    <property type="project" value="InterPro"/>
</dbReference>
<evidence type="ECO:0000256" key="7">
    <source>
        <dbReference type="ARBA" id="ARBA00023125"/>
    </source>
</evidence>
<dbReference type="InterPro" id="IPR048538">
    <property type="entry name" value="Rrn7_cyclin_C"/>
</dbReference>
<dbReference type="InterPro" id="IPR048540">
    <property type="entry name" value="Rrn7_cyclin_N"/>
</dbReference>
<feature type="domain" description="Rrn7/TAF1B C-terminal cyclin" evidence="12">
    <location>
        <begin position="249"/>
        <end position="456"/>
    </location>
</feature>
<dbReference type="GO" id="GO:0070860">
    <property type="term" value="C:RNA polymerase I core factor complex"/>
    <property type="evidence" value="ECO:0007669"/>
    <property type="project" value="InterPro"/>
</dbReference>
<keyword evidence="6" id="KW-0805">Transcription regulation</keyword>
<feature type="compositionally biased region" description="Low complexity" evidence="10">
    <location>
        <begin position="582"/>
        <end position="592"/>
    </location>
</feature>
<feature type="compositionally biased region" description="Polar residues" evidence="10">
    <location>
        <begin position="149"/>
        <end position="163"/>
    </location>
</feature>
<feature type="region of interest" description="Disordered" evidence="10">
    <location>
        <begin position="571"/>
        <end position="604"/>
    </location>
</feature>
<name>A0A672IWE8_SALFA</name>
<dbReference type="OrthoDB" id="10069252at2759"/>
<feature type="region of interest" description="Disordered" evidence="10">
    <location>
        <begin position="361"/>
        <end position="393"/>
    </location>
</feature>
<dbReference type="Ensembl" id="ENSSFAT00005047006.1">
    <property type="protein sequence ID" value="ENSSFAP00005045429.1"/>
    <property type="gene ID" value="ENSSFAG00005022231.1"/>
</dbReference>
<dbReference type="PANTHER" id="PTHR31576">
    <property type="entry name" value="TATA BOX-BINDING PROTEIN-ASSOCIATED FACTOR RNA POLYMERASE I SUBUNIT B"/>
    <property type="match status" value="1"/>
</dbReference>
<evidence type="ECO:0000256" key="5">
    <source>
        <dbReference type="ARBA" id="ARBA00022833"/>
    </source>
</evidence>
<dbReference type="FunCoup" id="A0A672IWE8">
    <property type="interactions" value="500"/>
</dbReference>
<evidence type="ECO:0000256" key="3">
    <source>
        <dbReference type="ARBA" id="ARBA00022723"/>
    </source>
</evidence>
<dbReference type="PANTHER" id="PTHR31576:SF2">
    <property type="entry name" value="TATA BOX-BINDING PROTEIN-ASSOCIATED FACTOR RNA POLYMERASE I SUBUNIT B"/>
    <property type="match status" value="1"/>
</dbReference>
<dbReference type="GO" id="GO:0008270">
    <property type="term" value="F:zinc ion binding"/>
    <property type="evidence" value="ECO:0007669"/>
    <property type="project" value="UniProtKB-KW"/>
</dbReference>
<keyword evidence="4" id="KW-0863">Zinc-finger</keyword>
<dbReference type="AlphaFoldDB" id="A0A672IWE8"/>
<dbReference type="OMA" id="SFRFCWG"/>
<evidence type="ECO:0000256" key="1">
    <source>
        <dbReference type="ARBA" id="ARBA00004604"/>
    </source>
</evidence>
<dbReference type="Proteomes" id="UP000472267">
    <property type="component" value="Unassembled WGS sequence"/>
</dbReference>
<keyword evidence="7" id="KW-0238">DNA-binding</keyword>
<dbReference type="GO" id="GO:0005668">
    <property type="term" value="C:RNA polymerase transcription factor SL1 complex"/>
    <property type="evidence" value="ECO:0007669"/>
    <property type="project" value="TreeGrafter"/>
</dbReference>
<proteinExistence type="inferred from homology"/>
<protein>
    <recommendedName>
        <fullName evidence="15">TATA box-binding protein-associated factor RNA polymerase I subunit B</fullName>
    </recommendedName>
</protein>
<feature type="compositionally biased region" description="Basic and acidic residues" evidence="10">
    <location>
        <begin position="361"/>
        <end position="372"/>
    </location>
</feature>
<dbReference type="CTD" id="9014"/>
<feature type="region of interest" description="Disordered" evidence="10">
    <location>
        <begin position="124"/>
        <end position="169"/>
    </location>
</feature>